<evidence type="ECO:0000256" key="3">
    <source>
        <dbReference type="ARBA" id="ARBA00022833"/>
    </source>
</evidence>
<keyword evidence="6" id="KW-0808">Transferase</keyword>
<dbReference type="GO" id="GO:0008270">
    <property type="term" value="F:zinc ion binding"/>
    <property type="evidence" value="ECO:0007669"/>
    <property type="project" value="UniProtKB-KW"/>
</dbReference>
<dbReference type="GO" id="GO:0140082">
    <property type="term" value="F:SUMO-ubiquitin ligase activity"/>
    <property type="evidence" value="ECO:0007669"/>
    <property type="project" value="TreeGrafter"/>
</dbReference>
<evidence type="ECO:0000313" key="7">
    <source>
        <dbReference type="Proteomes" id="UP001214603"/>
    </source>
</evidence>
<evidence type="ECO:0000313" key="6">
    <source>
        <dbReference type="EMBL" id="WFD02473.1"/>
    </source>
</evidence>
<dbReference type="SUPFAM" id="SSF57850">
    <property type="entry name" value="RING/U-box"/>
    <property type="match status" value="1"/>
</dbReference>
<evidence type="ECO:0000256" key="4">
    <source>
        <dbReference type="SAM" id="MobiDB-lite"/>
    </source>
</evidence>
<dbReference type="PROSITE" id="PS00518">
    <property type="entry name" value="ZF_RING_1"/>
    <property type="match status" value="1"/>
</dbReference>
<dbReference type="SMART" id="SM00184">
    <property type="entry name" value="RING"/>
    <property type="match status" value="1"/>
</dbReference>
<dbReference type="Pfam" id="PF00097">
    <property type="entry name" value="zf-C3HC4"/>
    <property type="match status" value="1"/>
</dbReference>
<organism evidence="6 7">
    <name type="scientific">Malassezia obtusa</name>
    <dbReference type="NCBI Taxonomy" id="76774"/>
    <lineage>
        <taxon>Eukaryota</taxon>
        <taxon>Fungi</taxon>
        <taxon>Dikarya</taxon>
        <taxon>Basidiomycota</taxon>
        <taxon>Ustilaginomycotina</taxon>
        <taxon>Malasseziomycetes</taxon>
        <taxon>Malasseziales</taxon>
        <taxon>Malasseziaceae</taxon>
        <taxon>Malassezia</taxon>
    </lineage>
</organism>
<feature type="region of interest" description="Disordered" evidence="4">
    <location>
        <begin position="276"/>
        <end position="311"/>
    </location>
</feature>
<feature type="region of interest" description="Disordered" evidence="4">
    <location>
        <begin position="213"/>
        <end position="248"/>
    </location>
</feature>
<keyword evidence="3" id="KW-0862">Zinc</keyword>
<protein>
    <submittedName>
        <fullName evidence="6">RING-type E3 ubiquitin transferase</fullName>
        <ecNumber evidence="6">2.3.2.27</ecNumber>
    </submittedName>
</protein>
<proteinExistence type="predicted"/>
<feature type="region of interest" description="Disordered" evidence="4">
    <location>
        <begin position="1"/>
        <end position="50"/>
    </location>
</feature>
<dbReference type="EC" id="2.3.2.27" evidence="6"/>
<dbReference type="GO" id="GO:0061630">
    <property type="term" value="F:ubiquitin protein ligase activity"/>
    <property type="evidence" value="ECO:0007669"/>
    <property type="project" value="UniProtKB-EC"/>
</dbReference>
<feature type="compositionally biased region" description="Low complexity" evidence="4">
    <location>
        <begin position="215"/>
        <end position="235"/>
    </location>
</feature>
<dbReference type="InterPro" id="IPR018957">
    <property type="entry name" value="Znf_C3HC4_RING-type"/>
</dbReference>
<dbReference type="GO" id="GO:0032183">
    <property type="term" value="F:SUMO binding"/>
    <property type="evidence" value="ECO:0007669"/>
    <property type="project" value="TreeGrafter"/>
</dbReference>
<evidence type="ECO:0000256" key="2">
    <source>
        <dbReference type="ARBA" id="ARBA00022771"/>
    </source>
</evidence>
<gene>
    <name evidence="6" type="ORF">MOBT1_001156</name>
</gene>
<dbReference type="PANTHER" id="PTHR47094">
    <property type="entry name" value="ELFLESS, ISOFORM B"/>
    <property type="match status" value="1"/>
</dbReference>
<keyword evidence="6" id="KW-0012">Acyltransferase</keyword>
<reference evidence="6" key="1">
    <citation type="submission" date="2023-03" db="EMBL/GenBank/DDBJ databases">
        <title>Mating type loci evolution in Malassezia.</title>
        <authorList>
            <person name="Coelho M.A."/>
        </authorList>
    </citation>
    <scope>NUCLEOTIDE SEQUENCE</scope>
    <source>
        <strain evidence="6">CBS 7876</strain>
    </source>
</reference>
<dbReference type="GO" id="GO:0006511">
    <property type="term" value="P:ubiquitin-dependent protein catabolic process"/>
    <property type="evidence" value="ECO:0007669"/>
    <property type="project" value="TreeGrafter"/>
</dbReference>
<keyword evidence="7" id="KW-1185">Reference proteome</keyword>
<keyword evidence="2" id="KW-0863">Zinc-finger</keyword>
<dbReference type="InterPro" id="IPR013083">
    <property type="entry name" value="Znf_RING/FYVE/PHD"/>
</dbReference>
<name>A0AAF0E3G7_9BASI</name>
<evidence type="ECO:0000259" key="5">
    <source>
        <dbReference type="SMART" id="SM00184"/>
    </source>
</evidence>
<dbReference type="InterPro" id="IPR001841">
    <property type="entry name" value="Znf_RING"/>
</dbReference>
<evidence type="ECO:0000256" key="1">
    <source>
        <dbReference type="ARBA" id="ARBA00022723"/>
    </source>
</evidence>
<dbReference type="PANTHER" id="PTHR47094:SF1">
    <property type="entry name" value="RING-TYPE E3 UBIQUITIN TRANSFERASE"/>
    <property type="match status" value="1"/>
</dbReference>
<dbReference type="Proteomes" id="UP001214603">
    <property type="component" value="Chromosome 2"/>
</dbReference>
<accession>A0AAF0E3G7</accession>
<dbReference type="Gene3D" id="3.30.40.10">
    <property type="entry name" value="Zinc/RING finger domain, C3HC4 (zinc finger)"/>
    <property type="match status" value="1"/>
</dbReference>
<feature type="domain" description="RING-type" evidence="5">
    <location>
        <begin position="121"/>
        <end position="253"/>
    </location>
</feature>
<keyword evidence="1" id="KW-0479">Metal-binding</keyword>
<dbReference type="GO" id="GO:0033768">
    <property type="term" value="C:SUMO-targeted ubiquitin ligase complex"/>
    <property type="evidence" value="ECO:0007669"/>
    <property type="project" value="TreeGrafter"/>
</dbReference>
<sequence length="311" mass="33478">MAERRGDEDDAEGREGLNAWLLDPAEHTESHTMPSLGGETATHSPDAALPTLTEAVVVSDGDDDDDDDDEAELEIQQVRRLTAEDIRRQRMDAARAALRRAANAAPRRPPRTNQLLSTYKCSICLCPPTNVCITPCGHMFCGACLYDALAMQMRRDGHEWSQTDWLGVMGDPTAGRQTRTNNLFTPFGSGGALALANAAGVSTSPARELFSELVSQRQAQQPASPPADSASMPASRLRANNGTGKLHGHCPVCRTMVQGGFTGPARRGILGLDIMVGTPAAEPQSPEKRETSPKTQPTSKESPRVKRARVQ</sequence>
<dbReference type="EMBL" id="CP119935">
    <property type="protein sequence ID" value="WFD02473.1"/>
    <property type="molecule type" value="Genomic_DNA"/>
</dbReference>
<dbReference type="InterPro" id="IPR049627">
    <property type="entry name" value="SLX8"/>
</dbReference>
<dbReference type="AlphaFoldDB" id="A0AAF0E3G7"/>
<dbReference type="InterPro" id="IPR017907">
    <property type="entry name" value="Znf_RING_CS"/>
</dbReference>